<name>D8QG95_SCHCM</name>
<dbReference type="Proteomes" id="UP000007431">
    <property type="component" value="Unassembled WGS sequence"/>
</dbReference>
<dbReference type="VEuPathDB" id="FungiDB:SCHCODRAFT_02639353"/>
<dbReference type="STRING" id="578458.D8QG95"/>
<sequence>MSFMLRQAPKVAQNASRAFATSAAARADIVQQLYIKELKSYKPAPAAKDAHVGQVRSWSAPQKPAAPALPTDLAAELSAYDAAEPTLASAPAAGEAPAAASAAEEFLEMLEADPVVEEHEHH</sequence>
<dbReference type="KEGG" id="scm:SCHCO_02639353"/>
<dbReference type="InterPro" id="IPR019711">
    <property type="entry name" value="ATP_synth_F0_suH"/>
</dbReference>
<dbReference type="PANTHER" id="PTHR28207">
    <property type="entry name" value="ATP SYNTHASE SUBUNIT H, MITOCHONDRIAL"/>
    <property type="match status" value="1"/>
</dbReference>
<gene>
    <name evidence="1" type="ORF">SCHCODRAFT_112883</name>
</gene>
<dbReference type="OrthoDB" id="274752at2759"/>
<dbReference type="GeneID" id="9596874"/>
<organism evidence="2">
    <name type="scientific">Schizophyllum commune (strain H4-8 / FGSC 9210)</name>
    <name type="common">Split gill fungus</name>
    <dbReference type="NCBI Taxonomy" id="578458"/>
    <lineage>
        <taxon>Eukaryota</taxon>
        <taxon>Fungi</taxon>
        <taxon>Dikarya</taxon>
        <taxon>Basidiomycota</taxon>
        <taxon>Agaricomycotina</taxon>
        <taxon>Agaricomycetes</taxon>
        <taxon>Agaricomycetidae</taxon>
        <taxon>Agaricales</taxon>
        <taxon>Schizophyllaceae</taxon>
        <taxon>Schizophyllum</taxon>
    </lineage>
</organism>
<dbReference type="PANTHER" id="PTHR28207:SF1">
    <property type="entry name" value="ATP SYNTHASE SUBUNIT H, MITOCHONDRIAL"/>
    <property type="match status" value="1"/>
</dbReference>
<dbReference type="Pfam" id="PF10775">
    <property type="entry name" value="ATP_sub_h"/>
    <property type="match status" value="1"/>
</dbReference>
<evidence type="ECO:0000313" key="1">
    <source>
        <dbReference type="EMBL" id="EFI93559.1"/>
    </source>
</evidence>
<reference evidence="1 2" key="1">
    <citation type="journal article" date="2010" name="Nat. Biotechnol.">
        <title>Genome sequence of the model mushroom Schizophyllum commune.</title>
        <authorList>
            <person name="Ohm R.A."/>
            <person name="de Jong J.F."/>
            <person name="Lugones L.G."/>
            <person name="Aerts A."/>
            <person name="Kothe E."/>
            <person name="Stajich J.E."/>
            <person name="de Vries R.P."/>
            <person name="Record E."/>
            <person name="Levasseur A."/>
            <person name="Baker S.E."/>
            <person name="Bartholomew K.A."/>
            <person name="Coutinho P.M."/>
            <person name="Erdmann S."/>
            <person name="Fowler T.J."/>
            <person name="Gathman A.C."/>
            <person name="Lombard V."/>
            <person name="Henrissat B."/>
            <person name="Knabe N."/>
            <person name="Kuees U."/>
            <person name="Lilly W.W."/>
            <person name="Lindquist E."/>
            <person name="Lucas S."/>
            <person name="Magnuson J.K."/>
            <person name="Piumi F."/>
            <person name="Raudaskoski M."/>
            <person name="Salamov A."/>
            <person name="Schmutz J."/>
            <person name="Schwarze F.W.M.R."/>
            <person name="vanKuyk P.A."/>
            <person name="Horton J.S."/>
            <person name="Grigoriev I.V."/>
            <person name="Woesten H.A.B."/>
        </authorList>
    </citation>
    <scope>NUCLEOTIDE SEQUENCE [LARGE SCALE GENOMIC DNA]</scope>
    <source>
        <strain evidence="2">H4-8 / FGSC 9210</strain>
    </source>
</reference>
<dbReference type="RefSeq" id="XP_003028462.1">
    <property type="nucleotide sequence ID" value="XM_003028416.1"/>
</dbReference>
<dbReference type="InParanoid" id="D8QG95"/>
<keyword evidence="2" id="KW-1185">Reference proteome</keyword>
<feature type="non-terminal residue" evidence="1">
    <location>
        <position position="122"/>
    </location>
</feature>
<dbReference type="GO" id="GO:0046933">
    <property type="term" value="F:proton-transporting ATP synthase activity, rotational mechanism"/>
    <property type="evidence" value="ECO:0007669"/>
    <property type="project" value="TreeGrafter"/>
</dbReference>
<proteinExistence type="predicted"/>
<dbReference type="EMBL" id="GL377311">
    <property type="protein sequence ID" value="EFI93559.1"/>
    <property type="molecule type" value="Genomic_DNA"/>
</dbReference>
<protein>
    <submittedName>
        <fullName evidence="1">Uncharacterized protein</fullName>
    </submittedName>
</protein>
<dbReference type="HOGENOM" id="CLU_122989_2_0_1"/>
<dbReference type="OMA" id="GHVQKFT"/>
<dbReference type="AlphaFoldDB" id="D8QG95"/>
<evidence type="ECO:0000313" key="2">
    <source>
        <dbReference type="Proteomes" id="UP000007431"/>
    </source>
</evidence>
<accession>D8QG95</accession>
<dbReference type="eggNOG" id="ENOG502S9H2">
    <property type="taxonomic scope" value="Eukaryota"/>
</dbReference>
<dbReference type="FunCoup" id="D8QG95">
    <property type="interactions" value="48"/>
</dbReference>